<keyword evidence="2" id="KW-1185">Reference proteome</keyword>
<protein>
    <submittedName>
        <fullName evidence="1">Uncharacterized protein</fullName>
    </submittedName>
</protein>
<gene>
    <name evidence="1" type="ORF">V6N12_029493</name>
</gene>
<dbReference type="Proteomes" id="UP001472677">
    <property type="component" value="Unassembled WGS sequence"/>
</dbReference>
<proteinExistence type="predicted"/>
<sequence>MIPIAQALPPIEFCTMFHSNEANQTGRNRSTGSNPGVLMVLLYSQGWSATNLPRCLEENSRSPILRLGKRWPMREASQLAKEARSPA</sequence>
<name>A0ABR2CW95_9ROSI</name>
<comment type="caution">
    <text evidence="1">The sequence shown here is derived from an EMBL/GenBank/DDBJ whole genome shotgun (WGS) entry which is preliminary data.</text>
</comment>
<dbReference type="EMBL" id="JBBPBM010000041">
    <property type="protein sequence ID" value="KAK8524631.1"/>
    <property type="molecule type" value="Genomic_DNA"/>
</dbReference>
<accession>A0ABR2CW95</accession>
<evidence type="ECO:0000313" key="1">
    <source>
        <dbReference type="EMBL" id="KAK8524631.1"/>
    </source>
</evidence>
<reference evidence="1 2" key="1">
    <citation type="journal article" date="2024" name="G3 (Bethesda)">
        <title>Genome assembly of Hibiscus sabdariffa L. provides insights into metabolisms of medicinal natural products.</title>
        <authorList>
            <person name="Kim T."/>
        </authorList>
    </citation>
    <scope>NUCLEOTIDE SEQUENCE [LARGE SCALE GENOMIC DNA]</scope>
    <source>
        <strain evidence="1">TK-2024</strain>
        <tissue evidence="1">Old leaves</tissue>
    </source>
</reference>
<evidence type="ECO:0000313" key="2">
    <source>
        <dbReference type="Proteomes" id="UP001472677"/>
    </source>
</evidence>
<organism evidence="1 2">
    <name type="scientific">Hibiscus sabdariffa</name>
    <name type="common">roselle</name>
    <dbReference type="NCBI Taxonomy" id="183260"/>
    <lineage>
        <taxon>Eukaryota</taxon>
        <taxon>Viridiplantae</taxon>
        <taxon>Streptophyta</taxon>
        <taxon>Embryophyta</taxon>
        <taxon>Tracheophyta</taxon>
        <taxon>Spermatophyta</taxon>
        <taxon>Magnoliopsida</taxon>
        <taxon>eudicotyledons</taxon>
        <taxon>Gunneridae</taxon>
        <taxon>Pentapetalae</taxon>
        <taxon>rosids</taxon>
        <taxon>malvids</taxon>
        <taxon>Malvales</taxon>
        <taxon>Malvaceae</taxon>
        <taxon>Malvoideae</taxon>
        <taxon>Hibiscus</taxon>
    </lineage>
</organism>